<accession>A0A645A0L7</accession>
<evidence type="ECO:0000256" key="5">
    <source>
        <dbReference type="ARBA" id="ARBA00023065"/>
    </source>
</evidence>
<dbReference type="GO" id="GO:0045259">
    <property type="term" value="C:proton-transporting ATP synthase complex"/>
    <property type="evidence" value="ECO:0007669"/>
    <property type="project" value="UniProtKB-KW"/>
</dbReference>
<gene>
    <name evidence="10" type="primary">atpG_23</name>
    <name evidence="10" type="ORF">SDC9_93436</name>
</gene>
<dbReference type="InterPro" id="IPR000131">
    <property type="entry name" value="ATP_synth_F1_gsu"/>
</dbReference>
<name>A0A645A0L7_9ZZZZ</name>
<evidence type="ECO:0000313" key="10">
    <source>
        <dbReference type="EMBL" id="MPM46730.1"/>
    </source>
</evidence>
<evidence type="ECO:0000256" key="4">
    <source>
        <dbReference type="ARBA" id="ARBA00022781"/>
    </source>
</evidence>
<comment type="subcellular location">
    <subcellularLocation>
        <location evidence="1">Membrane</location>
        <topology evidence="1">Peripheral membrane protein</topology>
    </subcellularLocation>
</comment>
<dbReference type="EMBL" id="VSSQ01011392">
    <property type="protein sequence ID" value="MPM46730.1"/>
    <property type="molecule type" value="Genomic_DNA"/>
</dbReference>
<dbReference type="SUPFAM" id="SSF52943">
    <property type="entry name" value="ATP synthase (F1-ATPase), gamma subunit"/>
    <property type="match status" value="1"/>
</dbReference>
<dbReference type="PANTHER" id="PTHR11693:SF22">
    <property type="entry name" value="ATP SYNTHASE SUBUNIT GAMMA, MITOCHONDRIAL"/>
    <property type="match status" value="1"/>
</dbReference>
<feature type="coiled-coil region" evidence="9">
    <location>
        <begin position="265"/>
        <end position="292"/>
    </location>
</feature>
<dbReference type="InterPro" id="IPR035968">
    <property type="entry name" value="ATP_synth_F1_ATPase_gsu"/>
</dbReference>
<dbReference type="HAMAP" id="MF_00815">
    <property type="entry name" value="ATP_synth_gamma_bact"/>
    <property type="match status" value="1"/>
</dbReference>
<dbReference type="CDD" id="cd12151">
    <property type="entry name" value="F1-ATPase_gamma"/>
    <property type="match status" value="1"/>
</dbReference>
<organism evidence="10">
    <name type="scientific">bioreactor metagenome</name>
    <dbReference type="NCBI Taxonomy" id="1076179"/>
    <lineage>
        <taxon>unclassified sequences</taxon>
        <taxon>metagenomes</taxon>
        <taxon>ecological metagenomes</taxon>
    </lineage>
</organism>
<dbReference type="NCBIfam" id="NF004145">
    <property type="entry name" value="PRK05621.1-2"/>
    <property type="match status" value="1"/>
</dbReference>
<proteinExistence type="inferred from homology"/>
<dbReference type="AlphaFoldDB" id="A0A645A0L7"/>
<evidence type="ECO:0000256" key="8">
    <source>
        <dbReference type="ARBA" id="ARBA00023310"/>
    </source>
</evidence>
<sequence length="308" mass="34057">MAATLRELRERRNSVSATMKITKAMELIAASRVNRAELKAQSAREYTLELHRAVNAVATFAQVEHPLTRAHRERKRSAVLVISSDRGLAGAYPGNVSRAAEGLIDLLESKGITVQLFTVGKKAMEHFAFRGVPVEQSWYGFGEAPHYEHAREIGQVLMQRFLTHQDEGGVAELHVVYTQFNSLVSQRVRIVRLLPLQVVEADQDEGEEELGPDLSSPEGLVPDYAFEPDAETVLNALLPMYIIDSIKFMLRQSAASELASRQQAMHSATDNAQELIRELTRQANQARQAEITQEINEIVGGAGALSAS</sequence>
<dbReference type="InterPro" id="IPR023632">
    <property type="entry name" value="ATP_synth_F1_gsu_CS"/>
</dbReference>
<keyword evidence="4" id="KW-0375">Hydrogen ion transport</keyword>
<dbReference type="Gene3D" id="3.40.1380.10">
    <property type="match status" value="1"/>
</dbReference>
<dbReference type="PROSITE" id="PS00153">
    <property type="entry name" value="ATPASE_GAMMA"/>
    <property type="match status" value="1"/>
</dbReference>
<evidence type="ECO:0000256" key="7">
    <source>
        <dbReference type="ARBA" id="ARBA00023196"/>
    </source>
</evidence>
<dbReference type="NCBIfam" id="TIGR01146">
    <property type="entry name" value="ATPsyn_F1gamma"/>
    <property type="match status" value="1"/>
</dbReference>
<comment type="caution">
    <text evidence="10">The sequence shown here is derived from an EMBL/GenBank/DDBJ whole genome shotgun (WGS) entry which is preliminary data.</text>
</comment>
<protein>
    <submittedName>
        <fullName evidence="10">ATP synthase gamma chain</fullName>
    </submittedName>
</protein>
<dbReference type="GO" id="GO:0046933">
    <property type="term" value="F:proton-transporting ATP synthase activity, rotational mechanism"/>
    <property type="evidence" value="ECO:0007669"/>
    <property type="project" value="InterPro"/>
</dbReference>
<comment type="similarity">
    <text evidence="2">Belongs to the ATPase gamma chain family.</text>
</comment>
<keyword evidence="5" id="KW-0406">Ion transport</keyword>
<evidence type="ECO:0000256" key="1">
    <source>
        <dbReference type="ARBA" id="ARBA00004170"/>
    </source>
</evidence>
<reference evidence="10" key="1">
    <citation type="submission" date="2019-08" db="EMBL/GenBank/DDBJ databases">
        <authorList>
            <person name="Kucharzyk K."/>
            <person name="Murdoch R.W."/>
            <person name="Higgins S."/>
            <person name="Loffler F."/>
        </authorList>
    </citation>
    <scope>NUCLEOTIDE SEQUENCE</scope>
</reference>
<evidence type="ECO:0000256" key="6">
    <source>
        <dbReference type="ARBA" id="ARBA00023136"/>
    </source>
</evidence>
<dbReference type="Gene3D" id="1.10.287.80">
    <property type="entry name" value="ATP synthase, gamma subunit, helix hairpin domain"/>
    <property type="match status" value="2"/>
</dbReference>
<keyword evidence="6" id="KW-0472">Membrane</keyword>
<evidence type="ECO:0000256" key="2">
    <source>
        <dbReference type="ARBA" id="ARBA00007681"/>
    </source>
</evidence>
<keyword evidence="7" id="KW-0139">CF(1)</keyword>
<evidence type="ECO:0000256" key="3">
    <source>
        <dbReference type="ARBA" id="ARBA00022448"/>
    </source>
</evidence>
<keyword evidence="9" id="KW-0175">Coiled coil</keyword>
<keyword evidence="3" id="KW-0813">Transport</keyword>
<keyword evidence="8" id="KW-0066">ATP synthesis</keyword>
<dbReference type="Pfam" id="PF00231">
    <property type="entry name" value="ATP-synt"/>
    <property type="match status" value="1"/>
</dbReference>
<dbReference type="PRINTS" id="PR00126">
    <property type="entry name" value="ATPASEGAMMA"/>
</dbReference>
<dbReference type="PANTHER" id="PTHR11693">
    <property type="entry name" value="ATP SYNTHASE GAMMA CHAIN"/>
    <property type="match status" value="1"/>
</dbReference>
<evidence type="ECO:0000256" key="9">
    <source>
        <dbReference type="SAM" id="Coils"/>
    </source>
</evidence>